<dbReference type="PANTHER" id="PTHR16305:SF28">
    <property type="entry name" value="GUANYLATE CYCLASE DOMAIN-CONTAINING PROTEIN"/>
    <property type="match status" value="1"/>
</dbReference>
<reference evidence="5 6" key="1">
    <citation type="submission" date="2018-05" db="EMBL/GenBank/DDBJ databases">
        <title>Paenibacillus flagellatus sp. nov., isolated from selenium mineral soil.</title>
        <authorList>
            <person name="Dai X."/>
        </authorList>
    </citation>
    <scope>NUCLEOTIDE SEQUENCE [LARGE SCALE GENOMIC DNA]</scope>
    <source>
        <strain evidence="5 6">DXL2</strain>
    </source>
</reference>
<dbReference type="Pfam" id="PF13191">
    <property type="entry name" value="AAA_16"/>
    <property type="match status" value="1"/>
</dbReference>
<dbReference type="Pfam" id="PF03704">
    <property type="entry name" value="BTAD"/>
    <property type="match status" value="1"/>
</dbReference>
<dbReference type="SUPFAM" id="SSF52540">
    <property type="entry name" value="P-loop containing nucleoside triphosphate hydrolases"/>
    <property type="match status" value="1"/>
</dbReference>
<keyword evidence="6" id="KW-1185">Reference proteome</keyword>
<dbReference type="PANTHER" id="PTHR16305">
    <property type="entry name" value="TESTICULAR SOLUBLE ADENYLYL CYCLASE"/>
    <property type="match status" value="1"/>
</dbReference>
<dbReference type="SMART" id="SM01043">
    <property type="entry name" value="BTAD"/>
    <property type="match status" value="1"/>
</dbReference>
<keyword evidence="2" id="KW-0067">ATP-binding</keyword>
<keyword evidence="3" id="KW-0175">Coiled coil</keyword>
<accession>A0A2V5JZG8</accession>
<dbReference type="Proteomes" id="UP000247476">
    <property type="component" value="Unassembled WGS sequence"/>
</dbReference>
<dbReference type="GO" id="GO:0004016">
    <property type="term" value="F:adenylate cyclase activity"/>
    <property type="evidence" value="ECO:0007669"/>
    <property type="project" value="TreeGrafter"/>
</dbReference>
<dbReference type="InterPro" id="IPR005158">
    <property type="entry name" value="BTAD"/>
</dbReference>
<dbReference type="GO" id="GO:0005524">
    <property type="term" value="F:ATP binding"/>
    <property type="evidence" value="ECO:0007669"/>
    <property type="project" value="UniProtKB-KW"/>
</dbReference>
<organism evidence="5 6">
    <name type="scientific">Paenibacillus flagellatus</name>
    <dbReference type="NCBI Taxonomy" id="2211139"/>
    <lineage>
        <taxon>Bacteria</taxon>
        <taxon>Bacillati</taxon>
        <taxon>Bacillota</taxon>
        <taxon>Bacilli</taxon>
        <taxon>Bacillales</taxon>
        <taxon>Paenibacillaceae</taxon>
        <taxon>Paenibacillus</taxon>
    </lineage>
</organism>
<dbReference type="Gene3D" id="1.10.10.10">
    <property type="entry name" value="Winged helix-like DNA-binding domain superfamily/Winged helix DNA-binding domain"/>
    <property type="match status" value="1"/>
</dbReference>
<dbReference type="InterPro" id="IPR041664">
    <property type="entry name" value="AAA_16"/>
</dbReference>
<dbReference type="AlphaFoldDB" id="A0A2V5JZG8"/>
<feature type="domain" description="Bacterial transcriptional activator" evidence="4">
    <location>
        <begin position="118"/>
        <end position="251"/>
    </location>
</feature>
<evidence type="ECO:0000256" key="3">
    <source>
        <dbReference type="SAM" id="Coils"/>
    </source>
</evidence>
<dbReference type="EMBL" id="QJVJ01000010">
    <property type="protein sequence ID" value="PYI52151.1"/>
    <property type="molecule type" value="Genomic_DNA"/>
</dbReference>
<name>A0A2V5JZG8_9BACL</name>
<dbReference type="InterPro" id="IPR036388">
    <property type="entry name" value="WH-like_DNA-bd_sf"/>
</dbReference>
<dbReference type="InterPro" id="IPR027417">
    <property type="entry name" value="P-loop_NTPase"/>
</dbReference>
<comment type="caution">
    <text evidence="5">The sequence shown here is derived from an EMBL/GenBank/DDBJ whole genome shotgun (WGS) entry which is preliminary data.</text>
</comment>
<dbReference type="Gene3D" id="1.25.40.10">
    <property type="entry name" value="Tetratricopeptide repeat domain"/>
    <property type="match status" value="3"/>
</dbReference>
<evidence type="ECO:0000313" key="6">
    <source>
        <dbReference type="Proteomes" id="UP000247476"/>
    </source>
</evidence>
<proteinExistence type="predicted"/>
<evidence type="ECO:0000313" key="5">
    <source>
        <dbReference type="EMBL" id="PYI52151.1"/>
    </source>
</evidence>
<dbReference type="Gene3D" id="3.40.50.300">
    <property type="entry name" value="P-loop containing nucleotide triphosphate hydrolases"/>
    <property type="match status" value="1"/>
</dbReference>
<keyword evidence="1" id="KW-0547">Nucleotide-binding</keyword>
<dbReference type="SUPFAM" id="SSF48452">
    <property type="entry name" value="TPR-like"/>
    <property type="match status" value="3"/>
</dbReference>
<sequence>MKRKGKGSESDWGISAVTSCHFQLFGRLNIVLDGVERTNDVSGGKSRLLLAYMVLAYGSPQSRKRIAFDFWPDSTDKQALSNLRKLLHDLRESVPQIDRYIRVTPGYLEWNREAAFHSDVREFERAAQGQTLYELREAEALYRGELLPGFYEEWLEERREWLARTYRSVLEKLVALLESRREYASAIDYANKLLERDKWREESYRTLMRLHALNRDKAGVAQTYGRLRDVWETELGIGPAEESARLFATLMENGGGDDAAGPDPAPFVGRNGEWGGLLDAWKQGANGGHVVLLKGESGIGKTRLALEFKAWVESQGGHTASAGCFPSTGALSYTPVVAWLRSLPLPPQLCPVARSELSRLLPDLLERYPDLPKPDPVRENWQLQRWFEAIRRMLLASQPMLLLLDDIQWTDGETLQLLSYLLRSDSKDALLVLATMRTDESAQDAVAPFFAGLRTGRKLTEIELAPLGEEETRRLMAATVGEALADRHAPGLYAQTGGVPLYIVETLREWQAGGARSECRPSPLAATVIENRLGRLEPDRRQLAIAIAAVGRPVSPGFMAAVTGADERTVLEAMEQLAQRKLIRENDCGDYDYTHAIVKETVYATVGASGRRFCHRQIANGLIAFHQDQPEAAAAEIAYHFELAGMKEEAIACYETAAEAAGNIRAYESTIGYYRKLCDLLPSGRLPPVLMKLGDAWMMAGNGKEAEQAYRQWFERFADSVSARERSVSDVALGDCLRQQGRYEEARLHLERALRHFEAAGDRSGLGLVYGALGMLDADIGDDDRAIERLTAKMRLADLAGRTRDDCRFYGVAAELHHIRCQYGRAMRVYKEQLGLAMEHRDQEAAGSALDGLALLYLDMDRMEPAFGLIAERIELSRSVRDRRGFAAAMGMLGKFYWAQGFCAQAEPCIAFCLEEAAALRDWRMAADMLVAEGGVRIAQQRYEEAELTLERSIRMAVRLRARRLECEALYWMSLAKQGRNRVEGAAEAAGEGLVIAERLKSRDRRVRLHVRLLLLETELGRIDSAGATDRLQRLLRANPGRREEAAIRYAMWKLDPGSSERRAAALALNEELGRKTGKTEYIDRCRELGGAVRPAAPRPLPAAAAEALEHRADPPRVLEEIDRECGFFV</sequence>
<evidence type="ECO:0000259" key="4">
    <source>
        <dbReference type="SMART" id="SM01043"/>
    </source>
</evidence>
<dbReference type="InterPro" id="IPR011990">
    <property type="entry name" value="TPR-like_helical_dom_sf"/>
</dbReference>
<evidence type="ECO:0000256" key="2">
    <source>
        <dbReference type="ARBA" id="ARBA00022840"/>
    </source>
</evidence>
<protein>
    <recommendedName>
        <fullName evidence="4">Bacterial transcriptional activator domain-containing protein</fullName>
    </recommendedName>
</protein>
<dbReference type="Pfam" id="PF13424">
    <property type="entry name" value="TPR_12"/>
    <property type="match status" value="1"/>
</dbReference>
<dbReference type="GO" id="GO:0005737">
    <property type="term" value="C:cytoplasm"/>
    <property type="evidence" value="ECO:0007669"/>
    <property type="project" value="TreeGrafter"/>
</dbReference>
<evidence type="ECO:0000256" key="1">
    <source>
        <dbReference type="ARBA" id="ARBA00022741"/>
    </source>
</evidence>
<gene>
    <name evidence="5" type="ORF">DLM86_21990</name>
</gene>
<feature type="coiled-coil region" evidence="3">
    <location>
        <begin position="936"/>
        <end position="963"/>
    </location>
</feature>